<comment type="caution">
    <text evidence="2">The sequence shown here is derived from an EMBL/GenBank/DDBJ whole genome shotgun (WGS) entry which is preliminary data.</text>
</comment>
<accession>A0ABQ0K1I1</accession>
<gene>
    <name evidence="2" type="ORF">BROSI_A3188</name>
</gene>
<dbReference type="EMBL" id="BAFN01000001">
    <property type="protein sequence ID" value="GAN34645.1"/>
    <property type="molecule type" value="Genomic_DNA"/>
</dbReference>
<keyword evidence="3" id="KW-1185">Reference proteome</keyword>
<evidence type="ECO:0000313" key="3">
    <source>
        <dbReference type="Proteomes" id="UP000032309"/>
    </source>
</evidence>
<feature type="region of interest" description="Disordered" evidence="1">
    <location>
        <begin position="33"/>
        <end position="52"/>
    </location>
</feature>
<reference evidence="3" key="1">
    <citation type="journal article" date="2015" name="Genome Announc.">
        <title>Draft Genome Sequence of an Anaerobic Ammonium-Oxidizing Bacterium, "Candidatus Brocadia sinica".</title>
        <authorList>
            <person name="Oshiki M."/>
            <person name="Shinyako-Hata K."/>
            <person name="Satoh H."/>
            <person name="Okabe S."/>
        </authorList>
    </citation>
    <scope>NUCLEOTIDE SEQUENCE [LARGE SCALE GENOMIC DNA]</scope>
    <source>
        <strain evidence="3">JPN1</strain>
    </source>
</reference>
<name>A0ABQ0K1I1_9BACT</name>
<evidence type="ECO:0000256" key="1">
    <source>
        <dbReference type="SAM" id="MobiDB-lite"/>
    </source>
</evidence>
<protein>
    <submittedName>
        <fullName evidence="2">Uncharacterized protein</fullName>
    </submittedName>
</protein>
<proteinExistence type="predicted"/>
<evidence type="ECO:0000313" key="2">
    <source>
        <dbReference type="EMBL" id="GAN34645.1"/>
    </source>
</evidence>
<sequence length="52" mass="6117">MKKHFKNDCSHCHEYPYGCDDCYSDAKASMNLKARRNKKRDSSKNSNVIYNN</sequence>
<organism evidence="2 3">
    <name type="scientific">Candidatus Brocadia sinica JPN1</name>
    <dbReference type="NCBI Taxonomy" id="1197129"/>
    <lineage>
        <taxon>Bacteria</taxon>
        <taxon>Pseudomonadati</taxon>
        <taxon>Planctomycetota</taxon>
        <taxon>Candidatus Brocadiia</taxon>
        <taxon>Candidatus Brocadiales</taxon>
        <taxon>Candidatus Brocadiaceae</taxon>
        <taxon>Candidatus Brocadia</taxon>
    </lineage>
</organism>
<dbReference type="Proteomes" id="UP000032309">
    <property type="component" value="Unassembled WGS sequence"/>
</dbReference>